<reference evidence="3 4" key="1">
    <citation type="submission" date="2022-07" db="EMBL/GenBank/DDBJ databases">
        <title>Novel species in genus cellulomonas.</title>
        <authorList>
            <person name="Ye L."/>
        </authorList>
    </citation>
    <scope>NUCLEOTIDE SEQUENCE [LARGE SCALE GENOMIC DNA]</scope>
    <source>
        <strain evidence="4">zg-Y338</strain>
    </source>
</reference>
<proteinExistence type="predicted"/>
<evidence type="ECO:0000313" key="4">
    <source>
        <dbReference type="Proteomes" id="UP001316189"/>
    </source>
</evidence>
<organism evidence="3 4">
    <name type="scientific">Cellulomonas chengniuliangii</name>
    <dbReference type="NCBI Taxonomy" id="2968084"/>
    <lineage>
        <taxon>Bacteria</taxon>
        <taxon>Bacillati</taxon>
        <taxon>Actinomycetota</taxon>
        <taxon>Actinomycetes</taxon>
        <taxon>Micrococcales</taxon>
        <taxon>Cellulomonadaceae</taxon>
        <taxon>Cellulomonas</taxon>
    </lineage>
</organism>
<feature type="domain" description="Glycosyl transferase family 1" evidence="2">
    <location>
        <begin position="171"/>
        <end position="326"/>
    </location>
</feature>
<keyword evidence="4" id="KW-1185">Reference proteome</keyword>
<name>A0ABY5KYL9_9CELL</name>
<accession>A0ABY5KYL9</accession>
<protein>
    <submittedName>
        <fullName evidence="3">Glycosyltransferase family 4 protein</fullName>
    </submittedName>
</protein>
<dbReference type="SUPFAM" id="SSF53756">
    <property type="entry name" value="UDP-Glycosyltransferase/glycogen phosphorylase"/>
    <property type="match status" value="1"/>
</dbReference>
<dbReference type="RefSeq" id="WP_227570738.1">
    <property type="nucleotide sequence ID" value="NZ_CP101988.1"/>
</dbReference>
<dbReference type="PANTHER" id="PTHR12526:SF635">
    <property type="entry name" value="GLYCOSYL TRANSFERASE GROUP 1"/>
    <property type="match status" value="1"/>
</dbReference>
<dbReference type="Proteomes" id="UP001316189">
    <property type="component" value="Chromosome"/>
</dbReference>
<dbReference type="EMBL" id="CP101988">
    <property type="protein sequence ID" value="UUI74546.1"/>
    <property type="molecule type" value="Genomic_DNA"/>
</dbReference>
<sequence length="346" mass="38311">MRVLILNNGVPFIQGGAELLADALARELRSRGHEAEVIRLPFRWESPLEVADSMFFARTIDLREVDRVIALKFPAYLVPHPETVVWLLHQFRQVYDLWDTPWGPPVDDQAWKDLKAAITFSDTAALSSARKLFTNDNVTQQRLREHNGLDARVLYPPLPDEGSIPVSDVQGDYVLSIGRVSAGKRALLAVQAMAHVTTPVRLIVAGQPDDPALAEAIRRTVEENDLGDRVELRLSFVETETKRELIASSLAVAYFPLDEDSFGYVTAEAMTAGRPVVTLEDSGGILNLVTDGVTGIVSRADPLDIARAFDRIWENRQLAASMGRAALEAVAELNLSWDHVIQELLS</sequence>
<evidence type="ECO:0000256" key="1">
    <source>
        <dbReference type="ARBA" id="ARBA00022679"/>
    </source>
</evidence>
<dbReference type="Pfam" id="PF00534">
    <property type="entry name" value="Glycos_transf_1"/>
    <property type="match status" value="1"/>
</dbReference>
<evidence type="ECO:0000313" key="3">
    <source>
        <dbReference type="EMBL" id="UUI74546.1"/>
    </source>
</evidence>
<dbReference type="Gene3D" id="3.40.50.2000">
    <property type="entry name" value="Glycogen Phosphorylase B"/>
    <property type="match status" value="2"/>
</dbReference>
<evidence type="ECO:0000259" key="2">
    <source>
        <dbReference type="Pfam" id="PF00534"/>
    </source>
</evidence>
<dbReference type="CDD" id="cd03801">
    <property type="entry name" value="GT4_PimA-like"/>
    <property type="match status" value="1"/>
</dbReference>
<keyword evidence="1" id="KW-0808">Transferase</keyword>
<gene>
    <name evidence="3" type="ORF">NP064_12170</name>
</gene>
<dbReference type="PANTHER" id="PTHR12526">
    <property type="entry name" value="GLYCOSYLTRANSFERASE"/>
    <property type="match status" value="1"/>
</dbReference>
<dbReference type="InterPro" id="IPR001296">
    <property type="entry name" value="Glyco_trans_1"/>
</dbReference>